<protein>
    <recommendedName>
        <fullName evidence="6 7">Citrate synthase</fullName>
    </recommendedName>
</protein>
<keyword evidence="12" id="KW-1185">Reference proteome</keyword>
<name>A0A2U9TB20_9GAMM</name>
<dbReference type="InterPro" id="IPR024176">
    <property type="entry name" value="Citrate_synthase_bac-typ"/>
</dbReference>
<comment type="pathway">
    <text evidence="1 9">Carbohydrate metabolism; tricarboxylic acid cycle; isocitrate from oxaloacetate: step 1/2.</text>
</comment>
<evidence type="ECO:0000256" key="1">
    <source>
        <dbReference type="ARBA" id="ARBA00004751"/>
    </source>
</evidence>
<dbReference type="GO" id="GO:0005737">
    <property type="term" value="C:cytoplasm"/>
    <property type="evidence" value="ECO:0007669"/>
    <property type="project" value="InterPro"/>
</dbReference>
<evidence type="ECO:0000256" key="4">
    <source>
        <dbReference type="ARBA" id="ARBA00022679"/>
    </source>
</evidence>
<dbReference type="GO" id="GO:0036440">
    <property type="term" value="F:citrate synthase activity"/>
    <property type="evidence" value="ECO:0007669"/>
    <property type="project" value="UniProtKB-EC"/>
</dbReference>
<dbReference type="Gene3D" id="1.10.580.10">
    <property type="entry name" value="Citrate Synthase, domain 1"/>
    <property type="match status" value="1"/>
</dbReference>
<comment type="similarity">
    <text evidence="2 7 10">Belongs to the citrate synthase family.</text>
</comment>
<evidence type="ECO:0000313" key="11">
    <source>
        <dbReference type="EMBL" id="AWV08377.1"/>
    </source>
</evidence>
<reference evidence="11 12" key="1">
    <citation type="submission" date="2018-05" db="EMBL/GenBank/DDBJ databases">
        <title>The complete genome of Lysobacter maris HZ9B, a marine bacterium antagonistic against terrestrial plant pathogens.</title>
        <authorList>
            <person name="Zhang X.-Q."/>
        </authorList>
    </citation>
    <scope>NUCLEOTIDE SEQUENCE [LARGE SCALE GENOMIC DNA]</scope>
    <source>
        <strain evidence="11 12">HZ9B</strain>
    </source>
</reference>
<dbReference type="NCBIfam" id="TIGR01798">
    <property type="entry name" value="cit_synth_I"/>
    <property type="match status" value="1"/>
</dbReference>
<evidence type="ECO:0000256" key="7">
    <source>
        <dbReference type="PIRNR" id="PIRNR001369"/>
    </source>
</evidence>
<dbReference type="UniPathway" id="UPA00223">
    <property type="reaction ID" value="UER00717"/>
</dbReference>
<organism evidence="11 12">
    <name type="scientific">Marilutibacter maris</name>
    <dbReference type="NCBI Taxonomy" id="1605891"/>
    <lineage>
        <taxon>Bacteria</taxon>
        <taxon>Pseudomonadati</taxon>
        <taxon>Pseudomonadota</taxon>
        <taxon>Gammaproteobacteria</taxon>
        <taxon>Lysobacterales</taxon>
        <taxon>Lysobacteraceae</taxon>
        <taxon>Marilutibacter</taxon>
    </lineage>
</organism>
<gene>
    <name evidence="11" type="ORF">C9I47_2701</name>
</gene>
<keyword evidence="3 9" id="KW-0816">Tricarboxylic acid cycle</keyword>
<dbReference type="InterPro" id="IPR016143">
    <property type="entry name" value="Citrate_synth-like_sm_a-sub"/>
</dbReference>
<evidence type="ECO:0000256" key="6">
    <source>
        <dbReference type="NCBIfam" id="TIGR01798"/>
    </source>
</evidence>
<dbReference type="Pfam" id="PF00285">
    <property type="entry name" value="Citrate_synt"/>
    <property type="match status" value="1"/>
</dbReference>
<dbReference type="Gene3D" id="2.20.28.60">
    <property type="match status" value="1"/>
</dbReference>
<dbReference type="PANTHER" id="PTHR42871:SF1">
    <property type="entry name" value="CITRATE SYNTHASE"/>
    <property type="match status" value="1"/>
</dbReference>
<dbReference type="PROSITE" id="PS00480">
    <property type="entry name" value="CITRATE_SYNTHASE"/>
    <property type="match status" value="1"/>
</dbReference>
<evidence type="ECO:0000313" key="12">
    <source>
        <dbReference type="Proteomes" id="UP000249447"/>
    </source>
</evidence>
<dbReference type="PIRSF" id="PIRSF001369">
    <property type="entry name" value="Citrate_synth"/>
    <property type="match status" value="1"/>
</dbReference>
<accession>A0A2U9TB20</accession>
<dbReference type="PANTHER" id="PTHR42871">
    <property type="entry name" value="CITRATE SYNTHASE"/>
    <property type="match status" value="1"/>
</dbReference>
<dbReference type="OrthoDB" id="9800864at2"/>
<evidence type="ECO:0000256" key="3">
    <source>
        <dbReference type="ARBA" id="ARBA00022532"/>
    </source>
</evidence>
<dbReference type="RefSeq" id="WP_111267414.1">
    <property type="nucleotide sequence ID" value="NZ_CP029843.1"/>
</dbReference>
<dbReference type="InterPro" id="IPR010953">
    <property type="entry name" value="Citrate_synthase_typ-I"/>
</dbReference>
<feature type="active site" evidence="8">
    <location>
        <position position="369"/>
    </location>
</feature>
<dbReference type="InterPro" id="IPR019810">
    <property type="entry name" value="Citrate_synthase_AS"/>
</dbReference>
<dbReference type="GO" id="GO:0006099">
    <property type="term" value="P:tricarboxylic acid cycle"/>
    <property type="evidence" value="ECO:0007669"/>
    <property type="project" value="UniProtKB-UniRule"/>
</dbReference>
<keyword evidence="4 7" id="KW-0808">Transferase</keyword>
<evidence type="ECO:0000256" key="9">
    <source>
        <dbReference type="RuleBase" id="RU003370"/>
    </source>
</evidence>
<evidence type="ECO:0000256" key="5">
    <source>
        <dbReference type="ARBA" id="ARBA00049288"/>
    </source>
</evidence>
<dbReference type="AlphaFoldDB" id="A0A2U9TB20"/>
<evidence type="ECO:0000256" key="10">
    <source>
        <dbReference type="RuleBase" id="RU003406"/>
    </source>
</evidence>
<proteinExistence type="inferred from homology"/>
<dbReference type="Proteomes" id="UP000249447">
    <property type="component" value="Chromosome"/>
</dbReference>
<evidence type="ECO:0000256" key="2">
    <source>
        <dbReference type="ARBA" id="ARBA00010566"/>
    </source>
</evidence>
<comment type="catalytic activity">
    <reaction evidence="5 9">
        <text>oxaloacetate + acetyl-CoA + H2O = citrate + CoA + H(+)</text>
        <dbReference type="Rhea" id="RHEA:16845"/>
        <dbReference type="ChEBI" id="CHEBI:15377"/>
        <dbReference type="ChEBI" id="CHEBI:15378"/>
        <dbReference type="ChEBI" id="CHEBI:16452"/>
        <dbReference type="ChEBI" id="CHEBI:16947"/>
        <dbReference type="ChEBI" id="CHEBI:57287"/>
        <dbReference type="ChEBI" id="CHEBI:57288"/>
        <dbReference type="EC" id="2.3.3.16"/>
    </reaction>
</comment>
<sequence>MSDSTKSGLAEVTLTAGDKNVVLPVQHPTLGAPCIDVARLPKETGCFTYDPGFTATASCKSAITYIDGDQGVLLYRGYPIEQLAEKSSFLEVAYLLMNGELPNKEEFAGFEHEVTHHTMMHERLKNFFHGFQYDAHPMAMLAATVASLSAFYHDTLDLEDPEQRRLAAIRLLAKMPTLAAAAYRYSIGWPIRFPRNNLDYVNRFLHMMFEVPSEPLEMNPVVAKALDLLFILHADHEQNASTSTVRLVGSTGANPYASVAAGITALWGPAHGGANEAVLKMLAEIGTPDKVDAAVARAKDKNDSFRLMGFGHRVYKNFDPRAKIIREMTHKVLGELGVNDPLLEVAMKLEEAALKDEYFVQRRLYPNVDFYSGIIYKALKIPTEMFTVMFAIGRTAGWVAHWLEQQVDPENKIGRPRQIYTGSATRDYVAIDKR</sequence>
<dbReference type="CDD" id="cd06114">
    <property type="entry name" value="EcCS_like"/>
    <property type="match status" value="1"/>
</dbReference>
<evidence type="ECO:0000256" key="8">
    <source>
        <dbReference type="PIRSR" id="PIRSR001369-1"/>
    </source>
</evidence>
<dbReference type="PRINTS" id="PR00143">
    <property type="entry name" value="CITRTSNTHASE"/>
</dbReference>
<dbReference type="KEGG" id="lmb:C9I47_2701"/>
<dbReference type="NCBIfam" id="NF004126">
    <property type="entry name" value="PRK05614.1"/>
    <property type="match status" value="1"/>
</dbReference>
<feature type="active site" evidence="8">
    <location>
        <position position="312"/>
    </location>
</feature>
<dbReference type="SUPFAM" id="SSF48256">
    <property type="entry name" value="Citrate synthase"/>
    <property type="match status" value="1"/>
</dbReference>
<dbReference type="Gene3D" id="1.10.230.10">
    <property type="entry name" value="Cytochrome P450-Terp, domain 2"/>
    <property type="match status" value="1"/>
</dbReference>
<dbReference type="InterPro" id="IPR036969">
    <property type="entry name" value="Citrate_synthase_sf"/>
</dbReference>
<dbReference type="FunFam" id="1.10.230.10:FF:000002">
    <property type="entry name" value="Citrate synthase"/>
    <property type="match status" value="1"/>
</dbReference>
<dbReference type="InterPro" id="IPR002020">
    <property type="entry name" value="Citrate_synthase"/>
</dbReference>
<dbReference type="EMBL" id="CP029843">
    <property type="protein sequence ID" value="AWV08377.1"/>
    <property type="molecule type" value="Genomic_DNA"/>
</dbReference>
<dbReference type="InterPro" id="IPR016142">
    <property type="entry name" value="Citrate_synth-like_lrg_a-sub"/>
</dbReference>